<organism evidence="1 2">
    <name type="scientific">Neurospora tetraspora</name>
    <dbReference type="NCBI Taxonomy" id="94610"/>
    <lineage>
        <taxon>Eukaryota</taxon>
        <taxon>Fungi</taxon>
        <taxon>Dikarya</taxon>
        <taxon>Ascomycota</taxon>
        <taxon>Pezizomycotina</taxon>
        <taxon>Sordariomycetes</taxon>
        <taxon>Sordariomycetidae</taxon>
        <taxon>Sordariales</taxon>
        <taxon>Sordariaceae</taxon>
        <taxon>Neurospora</taxon>
    </lineage>
</organism>
<dbReference type="Proteomes" id="UP001278500">
    <property type="component" value="Unassembled WGS sequence"/>
</dbReference>
<sequence>MDPVKENIDKAMNEIHKTWWNHVNGLAEKWANHPDPEAWHKHFLECLDSMEQGPPPKP</sequence>
<dbReference type="GeneID" id="87861486"/>
<comment type="caution">
    <text evidence="1">The sequence shown here is derived from an EMBL/GenBank/DDBJ whole genome shotgun (WGS) entry which is preliminary data.</text>
</comment>
<name>A0AAE0JML9_9PEZI</name>
<keyword evidence="2" id="KW-1185">Reference proteome</keyword>
<reference evidence="1" key="2">
    <citation type="submission" date="2023-06" db="EMBL/GenBank/DDBJ databases">
        <authorList>
            <consortium name="Lawrence Berkeley National Laboratory"/>
            <person name="Haridas S."/>
            <person name="Hensen N."/>
            <person name="Bonometti L."/>
            <person name="Westerberg I."/>
            <person name="Brannstrom I.O."/>
            <person name="Guillou S."/>
            <person name="Cros-Aarteil S."/>
            <person name="Calhoun S."/>
            <person name="Kuo A."/>
            <person name="Mondo S."/>
            <person name="Pangilinan J."/>
            <person name="Riley R."/>
            <person name="Labutti K."/>
            <person name="Andreopoulos B."/>
            <person name="Lipzen A."/>
            <person name="Chen C."/>
            <person name="Yanf M."/>
            <person name="Daum C."/>
            <person name="Ng V."/>
            <person name="Clum A."/>
            <person name="Steindorff A."/>
            <person name="Ohm R."/>
            <person name="Martin F."/>
            <person name="Silar P."/>
            <person name="Natvig D."/>
            <person name="Lalanne C."/>
            <person name="Gautier V."/>
            <person name="Ament-Velasquez S.L."/>
            <person name="Kruys A."/>
            <person name="Hutchinson M.I."/>
            <person name="Powell A.J."/>
            <person name="Barry K."/>
            <person name="Miller A.N."/>
            <person name="Grigoriev I.V."/>
            <person name="Debuchy R."/>
            <person name="Gladieux P."/>
            <person name="Thoren M.H."/>
            <person name="Johannesson H."/>
        </authorList>
    </citation>
    <scope>NUCLEOTIDE SEQUENCE</scope>
    <source>
        <strain evidence="1">CBS 560.94</strain>
    </source>
</reference>
<feature type="non-terminal residue" evidence="1">
    <location>
        <position position="58"/>
    </location>
</feature>
<gene>
    <name evidence="1" type="ORF">B0H65DRAFT_421264</name>
</gene>
<dbReference type="RefSeq" id="XP_062685403.1">
    <property type="nucleotide sequence ID" value="XM_062824332.1"/>
</dbReference>
<evidence type="ECO:0000313" key="1">
    <source>
        <dbReference type="EMBL" id="KAK3352108.1"/>
    </source>
</evidence>
<dbReference type="AlphaFoldDB" id="A0AAE0JML9"/>
<dbReference type="EMBL" id="JAUEPP010000002">
    <property type="protein sequence ID" value="KAK3352108.1"/>
    <property type="molecule type" value="Genomic_DNA"/>
</dbReference>
<proteinExistence type="predicted"/>
<reference evidence="1" key="1">
    <citation type="journal article" date="2023" name="Mol. Phylogenet. Evol.">
        <title>Genome-scale phylogeny and comparative genomics of the fungal order Sordariales.</title>
        <authorList>
            <person name="Hensen N."/>
            <person name="Bonometti L."/>
            <person name="Westerberg I."/>
            <person name="Brannstrom I.O."/>
            <person name="Guillou S."/>
            <person name="Cros-Aarteil S."/>
            <person name="Calhoun S."/>
            <person name="Haridas S."/>
            <person name="Kuo A."/>
            <person name="Mondo S."/>
            <person name="Pangilinan J."/>
            <person name="Riley R."/>
            <person name="LaButti K."/>
            <person name="Andreopoulos B."/>
            <person name="Lipzen A."/>
            <person name="Chen C."/>
            <person name="Yan M."/>
            <person name="Daum C."/>
            <person name="Ng V."/>
            <person name="Clum A."/>
            <person name="Steindorff A."/>
            <person name="Ohm R.A."/>
            <person name="Martin F."/>
            <person name="Silar P."/>
            <person name="Natvig D.O."/>
            <person name="Lalanne C."/>
            <person name="Gautier V."/>
            <person name="Ament-Velasquez S.L."/>
            <person name="Kruys A."/>
            <person name="Hutchinson M.I."/>
            <person name="Powell A.J."/>
            <person name="Barry K."/>
            <person name="Miller A.N."/>
            <person name="Grigoriev I.V."/>
            <person name="Debuchy R."/>
            <person name="Gladieux P."/>
            <person name="Hiltunen Thoren M."/>
            <person name="Johannesson H."/>
        </authorList>
    </citation>
    <scope>NUCLEOTIDE SEQUENCE</scope>
    <source>
        <strain evidence="1">CBS 560.94</strain>
    </source>
</reference>
<accession>A0AAE0JML9</accession>
<evidence type="ECO:0000313" key="2">
    <source>
        <dbReference type="Proteomes" id="UP001278500"/>
    </source>
</evidence>
<protein>
    <submittedName>
        <fullName evidence="1">Uncharacterized protein</fullName>
    </submittedName>
</protein>